<sequence>MPKSKKRKNADFQKVKLKVGKGLLPKGGNETNLSFKSRTLKVTQTLKDHSKLGNQPQTKKKLTLEELMKQCNANKTCSQRLSAIEGLRELLLSDAGRHAVLSSVGQVMEKVSGLLADTEPTVRQAVLRLCKTVFAQITSDKHGFFDYMSAQLCCAMNNISDDVRQDALTLFDMLLEKFPQHVIGAYSNLVPTLIGQISSQMMTGGKVMTLVCNPNSRLSSQQWRAQVLQRLKTIVKKFVEKHREVEAPTDEKAQVFHSGSQFPVIRGPTVRPCVRLMWIDPYKQKYEHRFNATRQEYADLTRNEKCLQKFVSSLMPLIKQCWVEEYLSDGTAVTLHGTADAGRHLSEKSLPMVKCLVGLLQAFVDCWRCVYAYNNKYHKENCWFRGEFLQYLRELLMPKFPIYVVEKAQKDRKGPSVKQSALQLCLLKLNLQVCEALAGLGPRGGGRSASGALPRENWQRDIVNFLMKNLKLCGGAELSKRVTSVLHKVFCHFPATERLDKLLTKAQKRFVKAHSLSTEKKAYLDLLEGLAFDPHQDSPYHAVHHTRHEQLKPYFESLPGLLQGLRGKEHTETLACHVTRCMCHNNSKLLTAAMHQHMEQLLDVKTGVFAALPHSCHGDMVMAIKWTYHDQPAPENILELVELICRLPQVSQETADRLVSGLHSRYSALFTKKQFLECKNDYLRFFLTILVGHKRVELESHHHDNMSEAGGLTRILWTATAEQMGKHAFIIKKCVRNFFPYLESPSYLYGTQILEVMADTWTNKILGKYNALSVFTAYSALTHWVRMISPLESYGEFIHIDDAPTPDQIRSEQSVTMMERHLGELLPRFKARMRPFTMLAFSVAYSVVSMETSQEVVAADGAVVKMLWGAVVEVVVRSLRMLLDLWRLVIHFVRAEQREEESMKAVMVMTRLLTCGELSDVLRDYQASIKQQVEELTATVKDITPHVEDMSWWQDFLKASA</sequence>
<evidence type="ECO:0000256" key="2">
    <source>
        <dbReference type="ARBA" id="ARBA00004642"/>
    </source>
</evidence>
<evidence type="ECO:0000256" key="4">
    <source>
        <dbReference type="ARBA" id="ARBA00023242"/>
    </source>
</evidence>
<reference evidence="7 8" key="1">
    <citation type="submission" date="2024-02" db="EMBL/GenBank/DDBJ databases">
        <title>Chromosome-scale genome assembly of the rough periwinkle Littorina saxatilis.</title>
        <authorList>
            <person name="De Jode A."/>
            <person name="Faria R."/>
            <person name="Formenti G."/>
            <person name="Sims Y."/>
            <person name="Smith T.P."/>
            <person name="Tracey A."/>
            <person name="Wood J.M.D."/>
            <person name="Zagrodzka Z.B."/>
            <person name="Johannesson K."/>
            <person name="Butlin R.K."/>
            <person name="Leder E.H."/>
        </authorList>
    </citation>
    <scope>NUCLEOTIDE SEQUENCE [LARGE SCALE GENOMIC DNA]</scope>
    <source>
        <strain evidence="7">Snail1</strain>
        <tissue evidence="7">Muscle</tissue>
    </source>
</reference>
<dbReference type="AlphaFoldDB" id="A0AAN9GJ84"/>
<evidence type="ECO:0000313" key="7">
    <source>
        <dbReference type="EMBL" id="KAK7110056.1"/>
    </source>
</evidence>
<dbReference type="Pfam" id="PF25781">
    <property type="entry name" value="TPR_TEX10"/>
    <property type="match status" value="1"/>
</dbReference>
<organism evidence="7 8">
    <name type="scientific">Littorina saxatilis</name>
    <dbReference type="NCBI Taxonomy" id="31220"/>
    <lineage>
        <taxon>Eukaryota</taxon>
        <taxon>Metazoa</taxon>
        <taxon>Spiralia</taxon>
        <taxon>Lophotrochozoa</taxon>
        <taxon>Mollusca</taxon>
        <taxon>Gastropoda</taxon>
        <taxon>Caenogastropoda</taxon>
        <taxon>Littorinimorpha</taxon>
        <taxon>Littorinoidea</taxon>
        <taxon>Littorinidae</taxon>
        <taxon>Littorina</taxon>
    </lineage>
</organism>
<dbReference type="Proteomes" id="UP001374579">
    <property type="component" value="Unassembled WGS sequence"/>
</dbReference>
<dbReference type="PANTHER" id="PTHR16056:SF2">
    <property type="entry name" value="TESTIS-EXPRESSED PROTEIN 10"/>
    <property type="match status" value="1"/>
</dbReference>
<evidence type="ECO:0000256" key="1">
    <source>
        <dbReference type="ARBA" id="ARBA00004604"/>
    </source>
</evidence>
<dbReference type="Gene3D" id="1.25.10.10">
    <property type="entry name" value="Leucine-rich Repeat Variant"/>
    <property type="match status" value="1"/>
</dbReference>
<keyword evidence="4" id="KW-0539">Nucleus</keyword>
<feature type="domain" description="TEX10-like TPR repeats" evidence="6">
    <location>
        <begin position="554"/>
        <end position="783"/>
    </location>
</feature>
<name>A0AAN9GJ84_9CAEN</name>
<proteinExistence type="inferred from homology"/>
<dbReference type="InterPro" id="IPR057949">
    <property type="entry name" value="TPR_TEX10"/>
</dbReference>
<dbReference type="Pfam" id="PF12333">
    <property type="entry name" value="Ipi1_N"/>
    <property type="match status" value="1"/>
</dbReference>
<accession>A0AAN9GJ84</accession>
<evidence type="ECO:0008006" key="9">
    <source>
        <dbReference type="Google" id="ProtNLM"/>
    </source>
</evidence>
<evidence type="ECO:0000256" key="3">
    <source>
        <dbReference type="ARBA" id="ARBA00006427"/>
    </source>
</evidence>
<dbReference type="InterPro" id="IPR024679">
    <property type="entry name" value="Ipi1_N"/>
</dbReference>
<feature type="domain" description="Pre-rRNA-processing protein Ipi1 N-terminal" evidence="5">
    <location>
        <begin position="144"/>
        <end position="233"/>
    </location>
</feature>
<dbReference type="InterPro" id="IPR011989">
    <property type="entry name" value="ARM-like"/>
</dbReference>
<protein>
    <recommendedName>
        <fullName evidence="9">Pre-rRNA-processing protein Ipi1 N-terminal domain-containing protein</fullName>
    </recommendedName>
</protein>
<keyword evidence="8" id="KW-1185">Reference proteome</keyword>
<gene>
    <name evidence="7" type="ORF">V1264_013990</name>
</gene>
<dbReference type="PANTHER" id="PTHR16056">
    <property type="entry name" value="REGULATOR OF MICROTUBULE DYNAMICS PROTEIN"/>
    <property type="match status" value="1"/>
</dbReference>
<evidence type="ECO:0000313" key="8">
    <source>
        <dbReference type="Proteomes" id="UP001374579"/>
    </source>
</evidence>
<comment type="subcellular location">
    <subcellularLocation>
        <location evidence="1">Nucleus</location>
        <location evidence="1">Nucleolus</location>
    </subcellularLocation>
    <subcellularLocation>
        <location evidence="2">Nucleus</location>
        <location evidence="2">Nucleoplasm</location>
    </subcellularLocation>
</comment>
<comment type="caution">
    <text evidence="7">The sequence shown here is derived from an EMBL/GenBank/DDBJ whole genome shotgun (WGS) entry which is preliminary data.</text>
</comment>
<dbReference type="GO" id="GO:0071339">
    <property type="term" value="C:MLL1 complex"/>
    <property type="evidence" value="ECO:0007669"/>
    <property type="project" value="TreeGrafter"/>
</dbReference>
<dbReference type="SUPFAM" id="SSF48371">
    <property type="entry name" value="ARM repeat"/>
    <property type="match status" value="1"/>
</dbReference>
<comment type="similarity">
    <text evidence="3">Belongs to the IPI1/TEX10 family.</text>
</comment>
<dbReference type="InterPro" id="IPR016024">
    <property type="entry name" value="ARM-type_fold"/>
</dbReference>
<evidence type="ECO:0000259" key="6">
    <source>
        <dbReference type="Pfam" id="PF25781"/>
    </source>
</evidence>
<dbReference type="EMBL" id="JBAMIC010000003">
    <property type="protein sequence ID" value="KAK7110056.1"/>
    <property type="molecule type" value="Genomic_DNA"/>
</dbReference>
<evidence type="ECO:0000259" key="5">
    <source>
        <dbReference type="Pfam" id="PF12333"/>
    </source>
</evidence>